<dbReference type="AlphaFoldDB" id="A0A1G2KN94"/>
<dbReference type="Proteomes" id="UP000178710">
    <property type="component" value="Unassembled WGS sequence"/>
</dbReference>
<proteinExistence type="predicted"/>
<gene>
    <name evidence="2" type="ORF">A3C12_01985</name>
</gene>
<dbReference type="EMBL" id="MHQK01000045">
    <property type="protein sequence ID" value="OHA00887.1"/>
    <property type="molecule type" value="Genomic_DNA"/>
</dbReference>
<sequence>MEGTSGNQHKESREESDSDNFGERFLRFEEEMQSIAETERDPKTVSPTGHFKEIPNFDLITNEDKKAMIEIWEKIKTGTISREELGRFSARASSEIKKITEGAGMTSEEPSRLTLSGRISLLNNRVTLPIIRREMREKKQA</sequence>
<feature type="region of interest" description="Disordered" evidence="1">
    <location>
        <begin position="1"/>
        <end position="26"/>
    </location>
</feature>
<comment type="caution">
    <text evidence="2">The sequence shown here is derived from an EMBL/GenBank/DDBJ whole genome shotgun (WGS) entry which is preliminary data.</text>
</comment>
<evidence type="ECO:0000313" key="3">
    <source>
        <dbReference type="Proteomes" id="UP000178710"/>
    </source>
</evidence>
<organism evidence="2 3">
    <name type="scientific">Candidatus Sungbacteria bacterium RIFCSPHIGHO2_02_FULL_49_20</name>
    <dbReference type="NCBI Taxonomy" id="1802272"/>
    <lineage>
        <taxon>Bacteria</taxon>
        <taxon>Candidatus Sungiibacteriota</taxon>
    </lineage>
</organism>
<reference evidence="2 3" key="1">
    <citation type="journal article" date="2016" name="Nat. Commun.">
        <title>Thousands of microbial genomes shed light on interconnected biogeochemical processes in an aquifer system.</title>
        <authorList>
            <person name="Anantharaman K."/>
            <person name="Brown C.T."/>
            <person name="Hug L.A."/>
            <person name="Sharon I."/>
            <person name="Castelle C.J."/>
            <person name="Probst A.J."/>
            <person name="Thomas B.C."/>
            <person name="Singh A."/>
            <person name="Wilkins M.J."/>
            <person name="Karaoz U."/>
            <person name="Brodie E.L."/>
            <person name="Williams K.H."/>
            <person name="Hubbard S.S."/>
            <person name="Banfield J.F."/>
        </authorList>
    </citation>
    <scope>NUCLEOTIDE SEQUENCE [LARGE SCALE GENOMIC DNA]</scope>
</reference>
<evidence type="ECO:0000313" key="2">
    <source>
        <dbReference type="EMBL" id="OHA00887.1"/>
    </source>
</evidence>
<feature type="compositionally biased region" description="Basic and acidic residues" evidence="1">
    <location>
        <begin position="8"/>
        <end position="26"/>
    </location>
</feature>
<evidence type="ECO:0000256" key="1">
    <source>
        <dbReference type="SAM" id="MobiDB-lite"/>
    </source>
</evidence>
<protein>
    <submittedName>
        <fullName evidence="2">Uncharacterized protein</fullName>
    </submittedName>
</protein>
<name>A0A1G2KN94_9BACT</name>
<accession>A0A1G2KN94</accession>